<dbReference type="EMBL" id="BLBS01000041">
    <property type="protein sequence ID" value="GET90485.1"/>
    <property type="molecule type" value="Genomic_DNA"/>
</dbReference>
<dbReference type="InterPro" id="IPR039865">
    <property type="entry name" value="PPP2R3C"/>
</dbReference>
<keyword evidence="3" id="KW-0106">Calcium</keyword>
<dbReference type="PANTHER" id="PTHR12085">
    <property type="entry name" value="SERINE/THREONINE-PROTEIN PHOSPHATASE 2A REGULATORY SUBUNIT B'' SUBUNIT GAMMA"/>
    <property type="match status" value="1"/>
</dbReference>
<proteinExistence type="predicted"/>
<feature type="region of interest" description="Disordered" evidence="4">
    <location>
        <begin position="147"/>
        <end position="166"/>
    </location>
</feature>
<dbReference type="Gene3D" id="1.10.238.10">
    <property type="entry name" value="EF-hand"/>
    <property type="match status" value="1"/>
</dbReference>
<feature type="compositionally biased region" description="Polar residues" evidence="4">
    <location>
        <begin position="188"/>
        <end position="203"/>
    </location>
</feature>
<sequence length="612" mass="68893">MSRASSSSSLSLIALATERLQTFAAQEEQAHALTTSTALEGWTTQSFETETERINRDLLQRRAQASATFLPALYMRGRDPAADETTRLLHSTCKAFELDLRFKEIEKLDEMHAQLWTLLSAGDRTSISMEAYEQLLHDFNEWAAEHYGTQLPPPPSTVWDVSEDEDEDILCRREGKSSGHEKGGGGNLSPSITPPHSSVPLGQTLSTSTPPVTAATAATPNDAQGNSSTHGASWDTVLQHIKSYRAQQKLLQLQQRSDTAAPASSLLRSYAHFEHLLRLAEDQPALGNVLYLCSVPPPRPNVQLFLSCRRNAERAVEIAAIYQAFAKQVSLVKCEAELIMWDSNNDGRLSEDEVENYVRDLAPRIAALQGMGKDMIPFYCCTVSRRLFWDLDPGNRGVLRIHSLLQSAIMDEWVSLQLMTEDDQQNWFGALVTQQLYNKFVLLDSRNTGTLNVENLRGYKKGLPTVLDDGLPPDVSPLCSLFIDRYFETNTLMTRSEMDYRKFVDFVIAVELLPQCSRPYFFWSILDIEGTGVLTPMIVNQFFRETHAKLVAAGLDVPSRETVVQEVFDLIEKVEPLRITRDEFVRSPQAGLFVALLIDCLSFWTYENREQR</sequence>
<reference evidence="6" key="1">
    <citation type="submission" date="2019-11" db="EMBL/GenBank/DDBJ databases">
        <title>Leishmania tarentolae CDS.</title>
        <authorList>
            <person name="Goto Y."/>
            <person name="Yamagishi J."/>
        </authorList>
    </citation>
    <scope>NUCLEOTIDE SEQUENCE [LARGE SCALE GENOMIC DNA]</scope>
    <source>
        <strain evidence="6">Parrot Tar II</strain>
    </source>
</reference>
<dbReference type="Proteomes" id="UP000419144">
    <property type="component" value="Unassembled WGS sequence"/>
</dbReference>
<organism evidence="6 7">
    <name type="scientific">Leishmania tarentolae</name>
    <name type="common">Sauroleishmania tarentolae</name>
    <dbReference type="NCBI Taxonomy" id="5689"/>
    <lineage>
        <taxon>Eukaryota</taxon>
        <taxon>Discoba</taxon>
        <taxon>Euglenozoa</taxon>
        <taxon>Kinetoplastea</taxon>
        <taxon>Metakinetoplastina</taxon>
        <taxon>Trypanosomatida</taxon>
        <taxon>Trypanosomatidae</taxon>
        <taxon>Leishmaniinae</taxon>
        <taxon>Leishmania</taxon>
        <taxon>lizard Leishmania</taxon>
    </lineage>
</organism>
<dbReference type="GO" id="GO:0000226">
    <property type="term" value="P:microtubule cytoskeleton organization"/>
    <property type="evidence" value="ECO:0007669"/>
    <property type="project" value="TreeGrafter"/>
</dbReference>
<keyword evidence="7" id="KW-1185">Reference proteome</keyword>
<evidence type="ECO:0000256" key="4">
    <source>
        <dbReference type="SAM" id="MobiDB-lite"/>
    </source>
</evidence>
<comment type="caution">
    <text evidence="6">The sequence shown here is derived from an EMBL/GenBank/DDBJ whole genome shotgun (WGS) entry which is preliminary data.</text>
</comment>
<feature type="compositionally biased region" description="Low complexity" evidence="4">
    <location>
        <begin position="204"/>
        <end position="220"/>
    </location>
</feature>
<dbReference type="PANTHER" id="PTHR12085:SF3">
    <property type="entry name" value="SERINE_THREONINE-PROTEIN PHOSPHATASE 2A REGULATORY SUBUNIT B'' SUBUNIT GAMMA"/>
    <property type="match status" value="1"/>
</dbReference>
<dbReference type="PROSITE" id="PS00018">
    <property type="entry name" value="EF_HAND_1"/>
    <property type="match status" value="1"/>
</dbReference>
<feature type="compositionally biased region" description="Polar residues" evidence="4">
    <location>
        <begin position="221"/>
        <end position="231"/>
    </location>
</feature>
<evidence type="ECO:0000256" key="1">
    <source>
        <dbReference type="ARBA" id="ARBA00004496"/>
    </source>
</evidence>
<dbReference type="InterPro" id="IPR011992">
    <property type="entry name" value="EF-hand-dom_pair"/>
</dbReference>
<dbReference type="GO" id="GO:0005819">
    <property type="term" value="C:spindle"/>
    <property type="evidence" value="ECO:0007669"/>
    <property type="project" value="TreeGrafter"/>
</dbReference>
<protein>
    <recommendedName>
        <fullName evidence="5">EF-hand domain-containing protein</fullName>
    </recommendedName>
</protein>
<dbReference type="GO" id="GO:0030865">
    <property type="term" value="P:cortical cytoskeleton organization"/>
    <property type="evidence" value="ECO:0007669"/>
    <property type="project" value="TreeGrafter"/>
</dbReference>
<dbReference type="OrthoDB" id="10265007at2759"/>
<comment type="subcellular location">
    <subcellularLocation>
        <location evidence="1">Cytoplasm</location>
    </subcellularLocation>
</comment>
<evidence type="ECO:0000259" key="5">
    <source>
        <dbReference type="PROSITE" id="PS50222"/>
    </source>
</evidence>
<dbReference type="VEuPathDB" id="TriTrypDB:LtaPh_2920600"/>
<dbReference type="InterPro" id="IPR002048">
    <property type="entry name" value="EF_hand_dom"/>
</dbReference>
<keyword evidence="2" id="KW-0963">Cytoplasm</keyword>
<name>A0A640KN46_LEITA</name>
<feature type="region of interest" description="Disordered" evidence="4">
    <location>
        <begin position="174"/>
        <end position="231"/>
    </location>
</feature>
<evidence type="ECO:0000313" key="7">
    <source>
        <dbReference type="Proteomes" id="UP000419144"/>
    </source>
</evidence>
<dbReference type="GO" id="GO:0005737">
    <property type="term" value="C:cytoplasm"/>
    <property type="evidence" value="ECO:0007669"/>
    <property type="project" value="UniProtKB-SubCell"/>
</dbReference>
<gene>
    <name evidence="6" type="ORF">LtaPh_2920600</name>
</gene>
<dbReference type="GO" id="GO:0005509">
    <property type="term" value="F:calcium ion binding"/>
    <property type="evidence" value="ECO:0007669"/>
    <property type="project" value="InterPro"/>
</dbReference>
<dbReference type="InterPro" id="IPR018247">
    <property type="entry name" value="EF_Hand_1_Ca_BS"/>
</dbReference>
<feature type="compositionally biased region" description="Basic and acidic residues" evidence="4">
    <location>
        <begin position="174"/>
        <end position="183"/>
    </location>
</feature>
<accession>A0A640KN46</accession>
<evidence type="ECO:0000313" key="6">
    <source>
        <dbReference type="EMBL" id="GET90485.1"/>
    </source>
</evidence>
<dbReference type="SUPFAM" id="SSF47473">
    <property type="entry name" value="EF-hand"/>
    <property type="match status" value="2"/>
</dbReference>
<evidence type="ECO:0000256" key="2">
    <source>
        <dbReference type="ARBA" id="ARBA00022490"/>
    </source>
</evidence>
<dbReference type="AlphaFoldDB" id="A0A640KN46"/>
<evidence type="ECO:0000256" key="3">
    <source>
        <dbReference type="ARBA" id="ARBA00022837"/>
    </source>
</evidence>
<dbReference type="GO" id="GO:0035303">
    <property type="term" value="P:regulation of dephosphorylation"/>
    <property type="evidence" value="ECO:0007669"/>
    <property type="project" value="InterPro"/>
</dbReference>
<feature type="domain" description="EF-hand" evidence="5">
    <location>
        <begin position="329"/>
        <end position="364"/>
    </location>
</feature>
<dbReference type="PROSITE" id="PS50222">
    <property type="entry name" value="EF_HAND_2"/>
    <property type="match status" value="1"/>
</dbReference>